<evidence type="ECO:0000256" key="4">
    <source>
        <dbReference type="ARBA" id="ARBA00022827"/>
    </source>
</evidence>
<keyword evidence="7 8" id="KW-0503">Monooxygenase</keyword>
<evidence type="ECO:0000256" key="1">
    <source>
        <dbReference type="ARBA" id="ARBA00001974"/>
    </source>
</evidence>
<dbReference type="Pfam" id="PF00743">
    <property type="entry name" value="FMO-like"/>
    <property type="match status" value="1"/>
</dbReference>
<dbReference type="OrthoDB" id="4023354at2759"/>
<dbReference type="PANTHER" id="PTHR43098:SF3">
    <property type="entry name" value="L-ORNITHINE N(5)-MONOOXYGENASE-RELATED"/>
    <property type="match status" value="1"/>
</dbReference>
<evidence type="ECO:0000256" key="6">
    <source>
        <dbReference type="ARBA" id="ARBA00023002"/>
    </source>
</evidence>
<evidence type="ECO:0000256" key="7">
    <source>
        <dbReference type="ARBA" id="ARBA00023033"/>
    </source>
</evidence>
<name>A3LQR2_PICST</name>
<dbReference type="KEGG" id="pic:PICST_57936"/>
<comment type="cofactor">
    <cofactor evidence="1">
        <name>FAD</name>
        <dbReference type="ChEBI" id="CHEBI:57692"/>
    </cofactor>
</comment>
<accession>A3LQR2</accession>
<comment type="similarity">
    <text evidence="2">Belongs to the FAD-binding monooxygenase family.</text>
</comment>
<gene>
    <name evidence="8" type="primary">FMO5</name>
    <name evidence="8" type="ORF">PICST_57936</name>
</gene>
<reference evidence="8 9" key="1">
    <citation type="journal article" date="2007" name="Nat. Biotechnol.">
        <title>Genome sequence of the lignocellulose-bioconverting and xylose-fermenting yeast Pichia stipitis.</title>
        <authorList>
            <person name="Jeffries T.W."/>
            <person name="Grigoriev I.V."/>
            <person name="Grimwood J."/>
            <person name="Laplaza J.M."/>
            <person name="Aerts A."/>
            <person name="Salamov A."/>
            <person name="Schmutz J."/>
            <person name="Lindquist E."/>
            <person name="Dehal P."/>
            <person name="Shapiro H."/>
            <person name="Jin Y.S."/>
            <person name="Passoth V."/>
            <person name="Richardson P.M."/>
        </authorList>
    </citation>
    <scope>NUCLEOTIDE SEQUENCE [LARGE SCALE GENOMIC DNA]</scope>
    <source>
        <strain evidence="9">ATCC 58785 / CBS 6054 / NBRC 10063 / NRRL Y-11545</strain>
    </source>
</reference>
<keyword evidence="5" id="KW-0521">NADP</keyword>
<dbReference type="GO" id="GO:0004499">
    <property type="term" value="F:N,N-dimethylaniline monooxygenase activity"/>
    <property type="evidence" value="ECO:0007669"/>
    <property type="project" value="InterPro"/>
</dbReference>
<dbReference type="InterPro" id="IPR050775">
    <property type="entry name" value="FAD-binding_Monooxygenases"/>
</dbReference>
<keyword evidence="3" id="KW-0285">Flavoprotein</keyword>
<dbReference type="GO" id="GO:0050660">
    <property type="term" value="F:flavin adenine dinucleotide binding"/>
    <property type="evidence" value="ECO:0007669"/>
    <property type="project" value="InterPro"/>
</dbReference>
<dbReference type="Gene3D" id="3.50.50.60">
    <property type="entry name" value="FAD/NAD(P)-binding domain"/>
    <property type="match status" value="2"/>
</dbReference>
<dbReference type="OMA" id="WYMGDNV"/>
<dbReference type="AlphaFoldDB" id="A3LQR2"/>
<dbReference type="InParanoid" id="A3LQR2"/>
<evidence type="ECO:0000256" key="5">
    <source>
        <dbReference type="ARBA" id="ARBA00022857"/>
    </source>
</evidence>
<dbReference type="GeneID" id="4837692"/>
<evidence type="ECO:0000256" key="2">
    <source>
        <dbReference type="ARBA" id="ARBA00010139"/>
    </source>
</evidence>
<evidence type="ECO:0000313" key="8">
    <source>
        <dbReference type="EMBL" id="ABN65246.2"/>
    </source>
</evidence>
<dbReference type="Proteomes" id="UP000002258">
    <property type="component" value="Chromosome 3"/>
</dbReference>
<dbReference type="EMBL" id="CP000497">
    <property type="protein sequence ID" value="ABN65246.2"/>
    <property type="molecule type" value="Genomic_DNA"/>
</dbReference>
<dbReference type="GO" id="GO:0050661">
    <property type="term" value="F:NADP binding"/>
    <property type="evidence" value="ECO:0007669"/>
    <property type="project" value="InterPro"/>
</dbReference>
<dbReference type="HOGENOM" id="CLU_006937_8_0_1"/>
<dbReference type="SUPFAM" id="SSF51905">
    <property type="entry name" value="FAD/NAD(P)-binding domain"/>
    <property type="match status" value="2"/>
</dbReference>
<sequence length="540" mass="62090">MIHYDQIVVGGGFGGMTTLHKLREKGFNVHGFERGSDFGGVWHHNRYPGARVDSETPVYQLWLKEVLSDFIFTQRFPDWKELQKYFKYAGEKLKLYDYFTMNTEVTASHWNDKESLWYVSTQSNLNGVESKFTCNHLILCIGFAAKKTYPDLEGRGTFQGTSFHTADWPWDGIDVKGKKVAVIGTGASGVQVIQSISKEVGELVVFQRTPNLVLPMQSQEADISRQKERKEAYHQIFNDSIPSSFSGFEFEPDTRSGKDCTPEEIKEKFDDCWKNGGFRFWLGNFQDIMVDKSTNRAAWDYWKEKSSVRVKDPRKRKILVPDEPPHYIFTKRPCLETTYFESYNRENVDIVDINTNPITEVTENGLITKDGSCYEFDIIIYATGFDAITGGFYQMDLKGKNGITISEAWENGTYTYLGMSISQFPNLYFLYGPQGPTAFCNGPTCALIQGVWISELIDFTTKHGFKYNTPTIEAQNSWRKYIQDNANQTLLPYTRSWYMGANRDGNKPRECLLYVRGVGNYFKDINKESNMGYPNFVFVR</sequence>
<dbReference type="InterPro" id="IPR036188">
    <property type="entry name" value="FAD/NAD-bd_sf"/>
</dbReference>
<dbReference type="PANTHER" id="PTHR43098">
    <property type="entry name" value="L-ORNITHINE N(5)-MONOOXYGENASE-RELATED"/>
    <property type="match status" value="1"/>
</dbReference>
<keyword evidence="4" id="KW-0274">FAD</keyword>
<organism evidence="8 9">
    <name type="scientific">Scheffersomyces stipitis (strain ATCC 58785 / CBS 6054 / NBRC 10063 / NRRL Y-11545)</name>
    <name type="common">Yeast</name>
    <name type="synonym">Pichia stipitis</name>
    <dbReference type="NCBI Taxonomy" id="322104"/>
    <lineage>
        <taxon>Eukaryota</taxon>
        <taxon>Fungi</taxon>
        <taxon>Dikarya</taxon>
        <taxon>Ascomycota</taxon>
        <taxon>Saccharomycotina</taxon>
        <taxon>Pichiomycetes</taxon>
        <taxon>Debaryomycetaceae</taxon>
        <taxon>Scheffersomyces</taxon>
    </lineage>
</organism>
<dbReference type="InterPro" id="IPR020946">
    <property type="entry name" value="Flavin_mOase-like"/>
</dbReference>
<protein>
    <submittedName>
        <fullName evidence="8">Cyclopentanone 1,2-monooxygenase (CPMO)</fullName>
    </submittedName>
</protein>
<dbReference type="RefSeq" id="XP_001383275.2">
    <property type="nucleotide sequence ID" value="XM_001383238.1"/>
</dbReference>
<dbReference type="eggNOG" id="KOG1399">
    <property type="taxonomic scope" value="Eukaryota"/>
</dbReference>
<evidence type="ECO:0000256" key="3">
    <source>
        <dbReference type="ARBA" id="ARBA00022630"/>
    </source>
</evidence>
<keyword evidence="6" id="KW-0560">Oxidoreductase</keyword>
<keyword evidence="9" id="KW-1185">Reference proteome</keyword>
<evidence type="ECO:0000313" key="9">
    <source>
        <dbReference type="Proteomes" id="UP000002258"/>
    </source>
</evidence>
<proteinExistence type="inferred from homology"/>